<feature type="region of interest" description="Disordered" evidence="2">
    <location>
        <begin position="363"/>
        <end position="383"/>
    </location>
</feature>
<feature type="signal peptide" evidence="3">
    <location>
        <begin position="1"/>
        <end position="25"/>
    </location>
</feature>
<dbReference type="EMBL" id="AZIL01001416">
    <property type="protein sequence ID" value="EWM23887.1"/>
    <property type="molecule type" value="Genomic_DNA"/>
</dbReference>
<keyword evidence="3" id="KW-0732">Signal</keyword>
<keyword evidence="1" id="KW-0175">Coiled coil</keyword>
<evidence type="ECO:0000256" key="1">
    <source>
        <dbReference type="SAM" id="Coils"/>
    </source>
</evidence>
<accession>W7TCA9</accession>
<sequence>MRAAMPSILSLRFVYSCMVITTVKALPMPRTAFHVPAVSSSLSSMAEQGLSFGQSHPPVFPRAGSRPSLTKAAQHHENFQAQRFAWNGLFRRPGPVRSSPTRPMLASLTPEQEVKNYQIRRQVEDLDELIRTKTDAKRAIEKEVEGLLAQKRSLQMEVNTMAPSLEIASESPLRSLVKACSWRLVAALITLSTSLFFSRDAKMAASIVSSDFLSKAGTMYLGERLWNKVSWGKEAKAGDAASRSIMKAFAWRAFAMVNTLIISIFFAKSVKVAGQIASTDTIIKTSLYVVHERCPLKGATVEGGNEQCIHTERCFAGMWMSQILAEKGGRAIMLKKGAQGRRTEGKRITRSGLLAYTRRMRRGDGAKEGHAEPAYERQRTKQAKERLMTADGPLQGMRISHNMQVPKPAQVINRGDGGVVHLRSAFGDVFDIEVNEKVSLLQIRHELAALLPHVGPIYFHQDDQFLTDESHIDPERAVDFTYPLSGGGTTLEVVKTIPEMLRLHILCWKAGCQQVGNLQDSVWCENTFCCLFHRCGTQNILKEQQLACVKVSLTPPGCGCDTTMPACLQAKCLCWNCGLKSMPDLQKDDWVTDSVLCVYSNCGPKDCASPQILCFKCNC</sequence>
<feature type="domain" description="DUF2061" evidence="4">
    <location>
        <begin position="245"/>
        <end position="293"/>
    </location>
</feature>
<name>W7TCA9_9STRA</name>
<protein>
    <submittedName>
        <fullName evidence="5">Sulfate large subunit</fullName>
    </submittedName>
</protein>
<keyword evidence="6" id="KW-1185">Reference proteome</keyword>
<proteinExistence type="predicted"/>
<feature type="chain" id="PRO_5004900714" evidence="3">
    <location>
        <begin position="26"/>
        <end position="619"/>
    </location>
</feature>
<evidence type="ECO:0000259" key="4">
    <source>
        <dbReference type="Pfam" id="PF09834"/>
    </source>
</evidence>
<evidence type="ECO:0000313" key="5">
    <source>
        <dbReference type="EMBL" id="EWM23887.1"/>
    </source>
</evidence>
<dbReference type="AlphaFoldDB" id="W7TCA9"/>
<reference evidence="5 6" key="1">
    <citation type="journal article" date="2014" name="Mol. Plant">
        <title>Chromosome Scale Genome Assembly and Transcriptome Profiling of Nannochloropsis gaditana in Nitrogen Depletion.</title>
        <authorList>
            <person name="Corteggiani Carpinelli E."/>
            <person name="Telatin A."/>
            <person name="Vitulo N."/>
            <person name="Forcato C."/>
            <person name="D'Angelo M."/>
            <person name="Schiavon R."/>
            <person name="Vezzi A."/>
            <person name="Giacometti G.M."/>
            <person name="Morosinotto T."/>
            <person name="Valle G."/>
        </authorList>
    </citation>
    <scope>NUCLEOTIDE SEQUENCE [LARGE SCALE GENOMIC DNA]</scope>
    <source>
        <strain evidence="5 6">B-31</strain>
    </source>
</reference>
<evidence type="ECO:0000313" key="6">
    <source>
        <dbReference type="Proteomes" id="UP000019335"/>
    </source>
</evidence>
<evidence type="ECO:0000256" key="2">
    <source>
        <dbReference type="SAM" id="MobiDB-lite"/>
    </source>
</evidence>
<dbReference type="OrthoDB" id="200262at2759"/>
<feature type="coiled-coil region" evidence="1">
    <location>
        <begin position="123"/>
        <end position="157"/>
    </location>
</feature>
<comment type="caution">
    <text evidence="5">The sequence shown here is derived from an EMBL/GenBank/DDBJ whole genome shotgun (WGS) entry which is preliminary data.</text>
</comment>
<organism evidence="5 6">
    <name type="scientific">Nannochloropsis gaditana</name>
    <dbReference type="NCBI Taxonomy" id="72520"/>
    <lineage>
        <taxon>Eukaryota</taxon>
        <taxon>Sar</taxon>
        <taxon>Stramenopiles</taxon>
        <taxon>Ochrophyta</taxon>
        <taxon>Eustigmatophyceae</taxon>
        <taxon>Eustigmatales</taxon>
        <taxon>Monodopsidaceae</taxon>
        <taxon>Nannochloropsis</taxon>
    </lineage>
</organism>
<dbReference type="Pfam" id="PF09834">
    <property type="entry name" value="DUF2061"/>
    <property type="match status" value="2"/>
</dbReference>
<feature type="domain" description="DUF2061" evidence="4">
    <location>
        <begin position="176"/>
        <end position="227"/>
    </location>
</feature>
<dbReference type="Proteomes" id="UP000019335">
    <property type="component" value="Chromosome 15"/>
</dbReference>
<evidence type="ECO:0000256" key="3">
    <source>
        <dbReference type="SAM" id="SignalP"/>
    </source>
</evidence>
<dbReference type="InterPro" id="IPR018638">
    <property type="entry name" value="DUF2061_membrane"/>
</dbReference>
<gene>
    <name evidence="5" type="ORF">Naga_100161g2</name>
</gene>